<dbReference type="Gene3D" id="1.10.8.60">
    <property type="match status" value="2"/>
</dbReference>
<keyword evidence="2" id="KW-0547">Nucleotide-binding</keyword>
<dbReference type="InterPro" id="IPR006626">
    <property type="entry name" value="PbH1"/>
</dbReference>
<name>A0ABP8DTR7_9ACTN</name>
<dbReference type="InterPro" id="IPR041627">
    <property type="entry name" value="AAA_lid_6"/>
</dbReference>
<evidence type="ECO:0000256" key="4">
    <source>
        <dbReference type="SAM" id="MobiDB-lite"/>
    </source>
</evidence>
<dbReference type="Pfam" id="PF13229">
    <property type="entry name" value="Beta_helix"/>
    <property type="match status" value="2"/>
</dbReference>
<proteinExistence type="inferred from homology"/>
<keyword evidence="7" id="KW-1185">Reference proteome</keyword>
<dbReference type="SMART" id="SM00382">
    <property type="entry name" value="AAA"/>
    <property type="match status" value="2"/>
</dbReference>
<dbReference type="InterPro" id="IPR003959">
    <property type="entry name" value="ATPase_AAA_core"/>
</dbReference>
<accession>A0ABP8DTR7</accession>
<gene>
    <name evidence="6" type="ORF">GCM10022255_106510</name>
</gene>
<dbReference type="PRINTS" id="PR00819">
    <property type="entry name" value="CBXCFQXSUPER"/>
</dbReference>
<dbReference type="Pfam" id="PF17866">
    <property type="entry name" value="AAA_lid_6"/>
    <property type="match status" value="2"/>
</dbReference>
<dbReference type="Gene3D" id="3.40.50.300">
    <property type="entry name" value="P-loop containing nucleotide triphosphate hydrolases"/>
    <property type="match status" value="2"/>
</dbReference>
<dbReference type="EMBL" id="BAABAT010000065">
    <property type="protein sequence ID" value="GAA4263291.1"/>
    <property type="molecule type" value="Genomic_DNA"/>
</dbReference>
<comment type="caution">
    <text evidence="6">The sequence shown here is derived from an EMBL/GenBank/DDBJ whole genome shotgun (WGS) entry which is preliminary data.</text>
</comment>
<dbReference type="PANTHER" id="PTHR43392:SF2">
    <property type="entry name" value="AAA-TYPE ATPASE FAMILY PROTEIN _ ANKYRIN REPEAT FAMILY PROTEIN"/>
    <property type="match status" value="1"/>
</dbReference>
<feature type="region of interest" description="Disordered" evidence="4">
    <location>
        <begin position="523"/>
        <end position="558"/>
    </location>
</feature>
<organism evidence="6 7">
    <name type="scientific">Dactylosporangium darangshiense</name>
    <dbReference type="NCBI Taxonomy" id="579108"/>
    <lineage>
        <taxon>Bacteria</taxon>
        <taxon>Bacillati</taxon>
        <taxon>Actinomycetota</taxon>
        <taxon>Actinomycetes</taxon>
        <taxon>Micromonosporales</taxon>
        <taxon>Micromonosporaceae</taxon>
        <taxon>Dactylosporangium</taxon>
    </lineage>
</organism>
<dbReference type="InterPro" id="IPR011050">
    <property type="entry name" value="Pectin_lyase_fold/virulence"/>
</dbReference>
<comment type="similarity">
    <text evidence="1">Belongs to the CbxX/CfxQ family.</text>
</comment>
<dbReference type="InterPro" id="IPR050773">
    <property type="entry name" value="CbxX/CfxQ_RuBisCO_ESX"/>
</dbReference>
<keyword evidence="3" id="KW-0067">ATP-binding</keyword>
<feature type="domain" description="AAA+ ATPase" evidence="5">
    <location>
        <begin position="886"/>
        <end position="1025"/>
    </location>
</feature>
<evidence type="ECO:0000256" key="1">
    <source>
        <dbReference type="ARBA" id="ARBA00010378"/>
    </source>
</evidence>
<dbReference type="Proteomes" id="UP001500620">
    <property type="component" value="Unassembled WGS sequence"/>
</dbReference>
<dbReference type="Gene3D" id="2.160.20.10">
    <property type="entry name" value="Single-stranded right-handed beta-helix, Pectin lyase-like"/>
    <property type="match status" value="3"/>
</dbReference>
<dbReference type="InterPro" id="IPR039448">
    <property type="entry name" value="Beta_helix"/>
</dbReference>
<dbReference type="SUPFAM" id="SSF51126">
    <property type="entry name" value="Pectin lyase-like"/>
    <property type="match status" value="2"/>
</dbReference>
<dbReference type="InterPro" id="IPR000641">
    <property type="entry name" value="CbxX/CfxQ"/>
</dbReference>
<protein>
    <recommendedName>
        <fullName evidence="5">AAA+ ATPase domain-containing protein</fullName>
    </recommendedName>
</protein>
<evidence type="ECO:0000256" key="3">
    <source>
        <dbReference type="ARBA" id="ARBA00022840"/>
    </source>
</evidence>
<dbReference type="InterPro" id="IPR027417">
    <property type="entry name" value="P-loop_NTPase"/>
</dbReference>
<dbReference type="SUPFAM" id="SSF52540">
    <property type="entry name" value="P-loop containing nucleoside triphosphate hydrolases"/>
    <property type="match status" value="2"/>
</dbReference>
<dbReference type="CDD" id="cd00009">
    <property type="entry name" value="AAA"/>
    <property type="match status" value="2"/>
</dbReference>
<dbReference type="SMART" id="SM00710">
    <property type="entry name" value="PbH1"/>
    <property type="match status" value="10"/>
</dbReference>
<evidence type="ECO:0000259" key="5">
    <source>
        <dbReference type="SMART" id="SM00382"/>
    </source>
</evidence>
<sequence length="1113" mass="114608">MTSVISVSQTDLGGLSTITAALAAAGPGATIVVQPGIYREQLRLVGPVTIVAEDGKGTVIVDGGDGVAVFAAASVTLRGLSLRGGGAELPALQVAQAEVRMVECEVLANGVVAVHVPGGRLNMRDSLVSNPIGAGFLVEGGAGSVVSTTMVRDVGSVAIVIVGGADPVFRQCTVTAVRGAGVLCTRNGRGVIEQCDISMVEGPALAVEDGGAIRVVQTSVHDTAGVGALIAGGKPMLEGCEIRNVGGHGVMLSAEADPLLRGCRVSGTGGHGLFVLDQATGAFAGGEINGTALAAVAVTGTAAPRIEGARVAGEGGVGLLFEGEAGGSIRGLTVHGGNTGILVRGAARPSLDDIAISDCDLYGVQLADRAAPTLQRGTIERCAGVGIMVGAGTELTATDVAVRGGRAGLVLAAGGRATLMSGVLAAARDAGIVVQHGAELSLTRCRVLGSGGPGIRFAAGSTGRLDGCEVIENSGDGVLVETMESVLIQATTILDNGGNAIRRAVPSTSLEVIDPVVARRATHAERSIEPTAPVTRGPAAEAGGAAGRDGRGPLVDPGDPVTPLLAELEALVGLTGVKHEVATLVGLHRVSQRRAAAGLPAPPMSRHLVFAGAPGTGKTTVARLYGKILAALGVLRSGQLVEVARADLVAEHIGGTAVKTTEKFNEARGGVLFLDEAYALSPVEGGSGHDFGREAIDTLVKLMEDHRDEVVVIVAGYSAQMRAFLDSNPGLASRFSKTVEFESYSTSELVSIVERLCSTHHYSLEYDTRVAVSALFDGMARDANFGNGRVARKVFEEMIGRQAFRLSNVGSSTGVELAQLLPQDLGASQGSGVRAGEARTDEVGRLLGQLGNMIGLSDVKREVADMINLLATIRTRVSAGLPAPSISRHLVFSGPPGTGKTTVARLYGDLLAGLGVLANGQVVEVARADLVGEYVGHTAQRTREAFERARGGVLFIDEAYTLAPQDGRQDFGREAIDTLVKLMEDHRDEVVVIVAGYEHEMEAFLAANVGLASRFSRRIHFANYSADELVAIFQGLAMASGYECPGDTLVALREHFERVPKTVFFGNGRYARQVLDEAVTRQAGRIRSIGSPTVDELRTLLVSDVTPAVSATV</sequence>
<dbReference type="InterPro" id="IPR003593">
    <property type="entry name" value="AAA+_ATPase"/>
</dbReference>
<dbReference type="PANTHER" id="PTHR43392">
    <property type="entry name" value="AAA-TYPE ATPASE FAMILY PROTEIN / ANKYRIN REPEAT FAMILY PROTEIN"/>
    <property type="match status" value="1"/>
</dbReference>
<dbReference type="InterPro" id="IPR012334">
    <property type="entry name" value="Pectin_lyas_fold"/>
</dbReference>
<dbReference type="Pfam" id="PF00004">
    <property type="entry name" value="AAA"/>
    <property type="match status" value="2"/>
</dbReference>
<evidence type="ECO:0000313" key="6">
    <source>
        <dbReference type="EMBL" id="GAA4263291.1"/>
    </source>
</evidence>
<feature type="domain" description="AAA+ ATPase" evidence="5">
    <location>
        <begin position="604"/>
        <end position="745"/>
    </location>
</feature>
<evidence type="ECO:0000313" key="7">
    <source>
        <dbReference type="Proteomes" id="UP001500620"/>
    </source>
</evidence>
<evidence type="ECO:0000256" key="2">
    <source>
        <dbReference type="ARBA" id="ARBA00022741"/>
    </source>
</evidence>
<reference evidence="7" key="1">
    <citation type="journal article" date="2019" name="Int. J. Syst. Evol. Microbiol.">
        <title>The Global Catalogue of Microorganisms (GCM) 10K type strain sequencing project: providing services to taxonomists for standard genome sequencing and annotation.</title>
        <authorList>
            <consortium name="The Broad Institute Genomics Platform"/>
            <consortium name="The Broad Institute Genome Sequencing Center for Infectious Disease"/>
            <person name="Wu L."/>
            <person name="Ma J."/>
        </authorList>
    </citation>
    <scope>NUCLEOTIDE SEQUENCE [LARGE SCALE GENOMIC DNA]</scope>
    <source>
        <strain evidence="7">JCM 17441</strain>
    </source>
</reference>